<comment type="caution">
    <text evidence="2">The sequence shown here is derived from an EMBL/GenBank/DDBJ whole genome shotgun (WGS) entry which is preliminary data.</text>
</comment>
<gene>
    <name evidence="2" type="ORF">HPB52_005512</name>
</gene>
<name>A0A9D4STD3_RHISA</name>
<dbReference type="AlphaFoldDB" id="A0A9D4STD3"/>
<feature type="region of interest" description="Disordered" evidence="1">
    <location>
        <begin position="56"/>
        <end position="91"/>
    </location>
</feature>
<organism evidence="2 3">
    <name type="scientific">Rhipicephalus sanguineus</name>
    <name type="common">Brown dog tick</name>
    <name type="synonym">Ixodes sanguineus</name>
    <dbReference type="NCBI Taxonomy" id="34632"/>
    <lineage>
        <taxon>Eukaryota</taxon>
        <taxon>Metazoa</taxon>
        <taxon>Ecdysozoa</taxon>
        <taxon>Arthropoda</taxon>
        <taxon>Chelicerata</taxon>
        <taxon>Arachnida</taxon>
        <taxon>Acari</taxon>
        <taxon>Parasitiformes</taxon>
        <taxon>Ixodida</taxon>
        <taxon>Ixodoidea</taxon>
        <taxon>Ixodidae</taxon>
        <taxon>Rhipicephalinae</taxon>
        <taxon>Rhipicephalus</taxon>
        <taxon>Rhipicephalus</taxon>
    </lineage>
</organism>
<keyword evidence="3" id="KW-1185">Reference proteome</keyword>
<accession>A0A9D4STD3</accession>
<protein>
    <submittedName>
        <fullName evidence="2">Uncharacterized protein</fullName>
    </submittedName>
</protein>
<feature type="region of interest" description="Disordered" evidence="1">
    <location>
        <begin position="1"/>
        <end position="25"/>
    </location>
</feature>
<dbReference type="Proteomes" id="UP000821837">
    <property type="component" value="Chromosome 6"/>
</dbReference>
<sequence length="91" mass="9927">MGKTREALGSLWDTPTNDKDHMDNKDDAKDAAAMVESECSTCASQRIVEKSFKKTRLSNTLDGTEGKALWEGSDSGRDDDSQSDFSTSDSD</sequence>
<proteinExistence type="predicted"/>
<reference evidence="2" key="2">
    <citation type="submission" date="2021-09" db="EMBL/GenBank/DDBJ databases">
        <authorList>
            <person name="Jia N."/>
            <person name="Wang J."/>
            <person name="Shi W."/>
            <person name="Du L."/>
            <person name="Sun Y."/>
            <person name="Zhan W."/>
            <person name="Jiang J."/>
            <person name="Wang Q."/>
            <person name="Zhang B."/>
            <person name="Ji P."/>
            <person name="Sakyi L.B."/>
            <person name="Cui X."/>
            <person name="Yuan T."/>
            <person name="Jiang B."/>
            <person name="Yang W."/>
            <person name="Lam T.T.-Y."/>
            <person name="Chang Q."/>
            <person name="Ding S."/>
            <person name="Wang X."/>
            <person name="Zhu J."/>
            <person name="Ruan X."/>
            <person name="Zhao L."/>
            <person name="Wei J."/>
            <person name="Que T."/>
            <person name="Du C."/>
            <person name="Cheng J."/>
            <person name="Dai P."/>
            <person name="Han X."/>
            <person name="Huang E."/>
            <person name="Gao Y."/>
            <person name="Liu J."/>
            <person name="Shao H."/>
            <person name="Ye R."/>
            <person name="Li L."/>
            <person name="Wei W."/>
            <person name="Wang X."/>
            <person name="Wang C."/>
            <person name="Huo Q."/>
            <person name="Li W."/>
            <person name="Guo W."/>
            <person name="Chen H."/>
            <person name="Chen S."/>
            <person name="Zhou L."/>
            <person name="Zhou L."/>
            <person name="Ni X."/>
            <person name="Tian J."/>
            <person name="Zhou Y."/>
            <person name="Sheng Y."/>
            <person name="Liu T."/>
            <person name="Pan Y."/>
            <person name="Xia L."/>
            <person name="Li J."/>
            <person name="Zhao F."/>
            <person name="Cao W."/>
        </authorList>
    </citation>
    <scope>NUCLEOTIDE SEQUENCE</scope>
    <source>
        <strain evidence="2">Rsan-2018</strain>
        <tissue evidence="2">Larvae</tissue>
    </source>
</reference>
<feature type="compositionally biased region" description="Basic and acidic residues" evidence="1">
    <location>
        <begin position="16"/>
        <end position="25"/>
    </location>
</feature>
<evidence type="ECO:0000313" key="2">
    <source>
        <dbReference type="EMBL" id="KAH7946873.1"/>
    </source>
</evidence>
<evidence type="ECO:0000256" key="1">
    <source>
        <dbReference type="SAM" id="MobiDB-lite"/>
    </source>
</evidence>
<dbReference type="EMBL" id="JABSTV010001252">
    <property type="protein sequence ID" value="KAH7946873.1"/>
    <property type="molecule type" value="Genomic_DNA"/>
</dbReference>
<reference evidence="2" key="1">
    <citation type="journal article" date="2020" name="Cell">
        <title>Large-Scale Comparative Analyses of Tick Genomes Elucidate Their Genetic Diversity and Vector Capacities.</title>
        <authorList>
            <consortium name="Tick Genome and Microbiome Consortium (TIGMIC)"/>
            <person name="Jia N."/>
            <person name="Wang J."/>
            <person name="Shi W."/>
            <person name="Du L."/>
            <person name="Sun Y."/>
            <person name="Zhan W."/>
            <person name="Jiang J.F."/>
            <person name="Wang Q."/>
            <person name="Zhang B."/>
            <person name="Ji P."/>
            <person name="Bell-Sakyi L."/>
            <person name="Cui X.M."/>
            <person name="Yuan T.T."/>
            <person name="Jiang B.G."/>
            <person name="Yang W.F."/>
            <person name="Lam T.T."/>
            <person name="Chang Q.C."/>
            <person name="Ding S.J."/>
            <person name="Wang X.J."/>
            <person name="Zhu J.G."/>
            <person name="Ruan X.D."/>
            <person name="Zhao L."/>
            <person name="Wei J.T."/>
            <person name="Ye R.Z."/>
            <person name="Que T.C."/>
            <person name="Du C.H."/>
            <person name="Zhou Y.H."/>
            <person name="Cheng J.X."/>
            <person name="Dai P.F."/>
            <person name="Guo W.B."/>
            <person name="Han X.H."/>
            <person name="Huang E.J."/>
            <person name="Li L.F."/>
            <person name="Wei W."/>
            <person name="Gao Y.C."/>
            <person name="Liu J.Z."/>
            <person name="Shao H.Z."/>
            <person name="Wang X."/>
            <person name="Wang C.C."/>
            <person name="Yang T.C."/>
            <person name="Huo Q.B."/>
            <person name="Li W."/>
            <person name="Chen H.Y."/>
            <person name="Chen S.E."/>
            <person name="Zhou L.G."/>
            <person name="Ni X.B."/>
            <person name="Tian J.H."/>
            <person name="Sheng Y."/>
            <person name="Liu T."/>
            <person name="Pan Y.S."/>
            <person name="Xia L.Y."/>
            <person name="Li J."/>
            <person name="Zhao F."/>
            <person name="Cao W.C."/>
        </authorList>
    </citation>
    <scope>NUCLEOTIDE SEQUENCE</scope>
    <source>
        <strain evidence="2">Rsan-2018</strain>
    </source>
</reference>
<evidence type="ECO:0000313" key="3">
    <source>
        <dbReference type="Proteomes" id="UP000821837"/>
    </source>
</evidence>